<dbReference type="RefSeq" id="WP_157175355.1">
    <property type="nucleotide sequence ID" value="NZ_BMJP01000001.1"/>
</dbReference>
<feature type="region of interest" description="Disordered" evidence="1">
    <location>
        <begin position="1"/>
        <end position="26"/>
    </location>
</feature>
<dbReference type="Pfam" id="PF01272">
    <property type="entry name" value="GreA_GreB"/>
    <property type="match status" value="1"/>
</dbReference>
<dbReference type="GO" id="GO:0003677">
    <property type="term" value="F:DNA binding"/>
    <property type="evidence" value="ECO:0007669"/>
    <property type="project" value="InterPro"/>
</dbReference>
<dbReference type="InterPro" id="IPR023459">
    <property type="entry name" value="Tscrpt_elong_fac_GreA/B_fam"/>
</dbReference>
<sequence>MSVAFRRESDEEHLEPRPDLPIPPGPNLVTARGLALIAGHATLWEDRLETALATKADEAAVKEVRRNLRYWHARRATAQVAPIPDGAVVAFGTRVTHARDGSPDQTIDLVGEDEADPTEGRIAFTSPLARALMGLSVDDVAPFKAGGKTVDIEIVAIEAIPD</sequence>
<dbReference type="SUPFAM" id="SSF54534">
    <property type="entry name" value="FKBP-like"/>
    <property type="match status" value="1"/>
</dbReference>
<name>A0A7W9BPB6_9SPHN</name>
<keyword evidence="4" id="KW-1185">Reference proteome</keyword>
<dbReference type="InterPro" id="IPR001437">
    <property type="entry name" value="Tscrpt_elong_fac_GreA/B_C"/>
</dbReference>
<gene>
    <name evidence="3" type="ORF">FHS99_000073</name>
</gene>
<organism evidence="3 4">
    <name type="scientific">Sphingomonas prati</name>
    <dbReference type="NCBI Taxonomy" id="1843237"/>
    <lineage>
        <taxon>Bacteria</taxon>
        <taxon>Pseudomonadati</taxon>
        <taxon>Pseudomonadota</taxon>
        <taxon>Alphaproteobacteria</taxon>
        <taxon>Sphingomonadales</taxon>
        <taxon>Sphingomonadaceae</taxon>
        <taxon>Sphingomonas</taxon>
    </lineage>
</organism>
<dbReference type="InterPro" id="IPR036953">
    <property type="entry name" value="GreA/GreB_C_sf"/>
</dbReference>
<comment type="caution">
    <text evidence="3">The sequence shown here is derived from an EMBL/GenBank/DDBJ whole genome shotgun (WGS) entry which is preliminary data.</text>
</comment>
<feature type="domain" description="Transcription elongation factor GreA/GreB C-terminal" evidence="2">
    <location>
        <begin position="87"/>
        <end position="158"/>
    </location>
</feature>
<dbReference type="GO" id="GO:0032784">
    <property type="term" value="P:regulation of DNA-templated transcription elongation"/>
    <property type="evidence" value="ECO:0007669"/>
    <property type="project" value="InterPro"/>
</dbReference>
<reference evidence="3 4" key="1">
    <citation type="submission" date="2020-08" db="EMBL/GenBank/DDBJ databases">
        <title>Genomic Encyclopedia of Type Strains, Phase IV (KMG-IV): sequencing the most valuable type-strain genomes for metagenomic binning, comparative biology and taxonomic classification.</title>
        <authorList>
            <person name="Goeker M."/>
        </authorList>
    </citation>
    <scope>NUCLEOTIDE SEQUENCE [LARGE SCALE GENOMIC DNA]</scope>
    <source>
        <strain evidence="3 4">DSM 103336</strain>
    </source>
</reference>
<dbReference type="EMBL" id="JACIJR010000001">
    <property type="protein sequence ID" value="MBB5727617.1"/>
    <property type="molecule type" value="Genomic_DNA"/>
</dbReference>
<dbReference type="PANTHER" id="PTHR30437">
    <property type="entry name" value="TRANSCRIPTION ELONGATION FACTOR GREA"/>
    <property type="match status" value="1"/>
</dbReference>
<dbReference type="Gene3D" id="3.10.50.30">
    <property type="entry name" value="Transcription elongation factor, GreA/GreB, C-terminal domain"/>
    <property type="match status" value="1"/>
</dbReference>
<protein>
    <submittedName>
        <fullName evidence="3">Transcription elongation GreA/GreB family factor</fullName>
    </submittedName>
</protein>
<dbReference type="OrthoDB" id="8537952at2"/>
<feature type="compositionally biased region" description="Basic and acidic residues" evidence="1">
    <location>
        <begin position="1"/>
        <end position="18"/>
    </location>
</feature>
<evidence type="ECO:0000259" key="2">
    <source>
        <dbReference type="Pfam" id="PF01272"/>
    </source>
</evidence>
<evidence type="ECO:0000256" key="1">
    <source>
        <dbReference type="SAM" id="MobiDB-lite"/>
    </source>
</evidence>
<dbReference type="GO" id="GO:0070063">
    <property type="term" value="F:RNA polymerase binding"/>
    <property type="evidence" value="ECO:0007669"/>
    <property type="project" value="InterPro"/>
</dbReference>
<dbReference type="PANTHER" id="PTHR30437:SF6">
    <property type="entry name" value="TRANSCRIPTION ELONGATION FACTOR GREB"/>
    <property type="match status" value="1"/>
</dbReference>
<dbReference type="GO" id="GO:0006354">
    <property type="term" value="P:DNA-templated transcription elongation"/>
    <property type="evidence" value="ECO:0007669"/>
    <property type="project" value="TreeGrafter"/>
</dbReference>
<evidence type="ECO:0000313" key="3">
    <source>
        <dbReference type="EMBL" id="MBB5727617.1"/>
    </source>
</evidence>
<dbReference type="AlphaFoldDB" id="A0A7W9BPB6"/>
<dbReference type="Proteomes" id="UP000546701">
    <property type="component" value="Unassembled WGS sequence"/>
</dbReference>
<accession>A0A7W9BPB6</accession>
<evidence type="ECO:0000313" key="4">
    <source>
        <dbReference type="Proteomes" id="UP000546701"/>
    </source>
</evidence>
<proteinExistence type="predicted"/>